<dbReference type="PANTHER" id="PTHR43814">
    <property type="entry name" value="ARGININOSUCCINATE LYASE"/>
    <property type="match status" value="1"/>
</dbReference>
<dbReference type="GO" id="GO:0005829">
    <property type="term" value="C:cytosol"/>
    <property type="evidence" value="ECO:0007669"/>
    <property type="project" value="TreeGrafter"/>
</dbReference>
<dbReference type="AlphaFoldDB" id="T1A6Q0"/>
<dbReference type="Gene3D" id="1.10.40.30">
    <property type="entry name" value="Fumarase/aspartase (C-terminal domain)"/>
    <property type="match status" value="1"/>
</dbReference>
<evidence type="ECO:0000313" key="4">
    <source>
        <dbReference type="EMBL" id="EQD52548.1"/>
    </source>
</evidence>
<sequence length="474" mass="51074">MTTSTPAPAYVRTPATGFLSSLSVDRALARYDLAGSIAHAEMLGHAGILSASEVETLRGGLRRIARELAEGSFDWREDLEDVHTNMEVRLTELVGPVGGKIHSARSRNDQVALDERLFLRVAIYSVAQRTHELASKLLERARHEIETPLAGYTHLQRAQPVTLAHHLLAHFWRLQRDVDRLLATAARSNVSPLGAGALAGSTLPIEPARVARRLGFDHPFENSLDAVSDRDGFVELAFDLALLSVHLSSMGEELVLWASSEFGYLRASPGLGSGSSLMPQKRNPDVAELARGKAGRTIGDLLALLVTLKGLPLAYNRDLQEDKAPVLDALSTTEATLAALIAVVPDLEFERERMRETATDPALRATDAAEHLVRQGVPFREAHERIAAHVAAHDGRFDGSEGVPGLGPGPSAAAWTFDPSDPLAGRLSPGGPAPTAVRRQIELADARMRVAQSSLSSLGRSAGLIEELLQEEPK</sequence>
<evidence type="ECO:0000256" key="1">
    <source>
        <dbReference type="SAM" id="MobiDB-lite"/>
    </source>
</evidence>
<comment type="caution">
    <text evidence="4">The sequence shown here is derived from an EMBL/GenBank/DDBJ whole genome shotgun (WGS) entry which is preliminary data.</text>
</comment>
<dbReference type="GO" id="GO:0042450">
    <property type="term" value="P:L-arginine biosynthetic process via ornithine"/>
    <property type="evidence" value="ECO:0007669"/>
    <property type="project" value="InterPro"/>
</dbReference>
<feature type="domain" description="Argininosuccinate lyase C-terminal" evidence="3">
    <location>
        <begin position="363"/>
        <end position="392"/>
    </location>
</feature>
<dbReference type="SUPFAM" id="SSF48557">
    <property type="entry name" value="L-aspartase-like"/>
    <property type="match status" value="1"/>
</dbReference>
<dbReference type="FunFam" id="1.20.200.10:FF:000015">
    <property type="entry name" value="argininosuccinate lyase isoform X2"/>
    <property type="match status" value="1"/>
</dbReference>
<reference evidence="4" key="1">
    <citation type="submission" date="2013-08" db="EMBL/GenBank/DDBJ databases">
        <authorList>
            <person name="Mendez C."/>
            <person name="Richter M."/>
            <person name="Ferrer M."/>
            <person name="Sanchez J."/>
        </authorList>
    </citation>
    <scope>NUCLEOTIDE SEQUENCE</scope>
</reference>
<dbReference type="PRINTS" id="PR00145">
    <property type="entry name" value="ARGSUCLYASE"/>
</dbReference>
<feature type="domain" description="Fumarate lyase N-terminal" evidence="2">
    <location>
        <begin position="21"/>
        <end position="299"/>
    </location>
</feature>
<dbReference type="InterPro" id="IPR008948">
    <property type="entry name" value="L-Aspartase-like"/>
</dbReference>
<feature type="region of interest" description="Disordered" evidence="1">
    <location>
        <begin position="397"/>
        <end position="435"/>
    </location>
</feature>
<organism evidence="4">
    <name type="scientific">mine drainage metagenome</name>
    <dbReference type="NCBI Taxonomy" id="410659"/>
    <lineage>
        <taxon>unclassified sequences</taxon>
        <taxon>metagenomes</taxon>
        <taxon>ecological metagenomes</taxon>
    </lineage>
</organism>
<proteinExistence type="inferred from homology"/>
<dbReference type="HAMAP" id="MF_00006">
    <property type="entry name" value="Arg_succ_lyase"/>
    <property type="match status" value="1"/>
</dbReference>
<dbReference type="InterPro" id="IPR000362">
    <property type="entry name" value="Fumarate_lyase_fam"/>
</dbReference>
<dbReference type="InterPro" id="IPR020557">
    <property type="entry name" value="Fumarate_lyase_CS"/>
</dbReference>
<dbReference type="PRINTS" id="PR00149">
    <property type="entry name" value="FUMRATELYASE"/>
</dbReference>
<keyword evidence="4" id="KW-0456">Lyase</keyword>
<evidence type="ECO:0000259" key="3">
    <source>
        <dbReference type="Pfam" id="PF14698"/>
    </source>
</evidence>
<reference evidence="4" key="2">
    <citation type="journal article" date="2014" name="ISME J.">
        <title>Microbial stratification in low pH oxic and suboxic macroscopic growths along an acid mine drainage.</title>
        <authorList>
            <person name="Mendez-Garcia C."/>
            <person name="Mesa V."/>
            <person name="Sprenger R.R."/>
            <person name="Richter M."/>
            <person name="Diez M.S."/>
            <person name="Solano J."/>
            <person name="Bargiela R."/>
            <person name="Golyshina O.V."/>
            <person name="Manteca A."/>
            <person name="Ramos J.L."/>
            <person name="Gallego J.R."/>
            <person name="Llorente I."/>
            <person name="Martins Dos Santos V.A."/>
            <person name="Jensen O.N."/>
            <person name="Pelaez A.I."/>
            <person name="Sanchez J."/>
            <person name="Ferrer M."/>
        </authorList>
    </citation>
    <scope>NUCLEOTIDE SEQUENCE</scope>
</reference>
<protein>
    <submittedName>
        <fullName evidence="4">Argininosuccinate lyase</fullName>
    </submittedName>
</protein>
<dbReference type="PANTHER" id="PTHR43814:SF1">
    <property type="entry name" value="ARGININOSUCCINATE LYASE"/>
    <property type="match status" value="1"/>
</dbReference>
<dbReference type="Pfam" id="PF00206">
    <property type="entry name" value="Lyase_1"/>
    <property type="match status" value="1"/>
</dbReference>
<evidence type="ECO:0000259" key="2">
    <source>
        <dbReference type="Pfam" id="PF00206"/>
    </source>
</evidence>
<dbReference type="InterPro" id="IPR024083">
    <property type="entry name" value="Fumarase/histidase_N"/>
</dbReference>
<dbReference type="InterPro" id="IPR029419">
    <property type="entry name" value="Arg_succ_lyase_C"/>
</dbReference>
<dbReference type="GO" id="GO:0004056">
    <property type="term" value="F:argininosuccinate lyase activity"/>
    <property type="evidence" value="ECO:0007669"/>
    <property type="project" value="InterPro"/>
</dbReference>
<dbReference type="Gene3D" id="1.10.275.10">
    <property type="entry name" value="Fumarase/aspartase (N-terminal domain)"/>
    <property type="match status" value="1"/>
</dbReference>
<gene>
    <name evidence="4" type="ORF">B1B_10676</name>
</gene>
<dbReference type="PROSITE" id="PS00163">
    <property type="entry name" value="FUMARATE_LYASES"/>
    <property type="match status" value="1"/>
</dbReference>
<accession>T1A6Q0</accession>
<dbReference type="InterPro" id="IPR009049">
    <property type="entry name" value="Argininosuccinate_lyase"/>
</dbReference>
<dbReference type="Pfam" id="PF14698">
    <property type="entry name" value="ASL_C2"/>
    <property type="match status" value="1"/>
</dbReference>
<dbReference type="InterPro" id="IPR022761">
    <property type="entry name" value="Fumarate_lyase_N"/>
</dbReference>
<name>T1A6Q0_9ZZZZ</name>
<dbReference type="NCBIfam" id="TIGR00838">
    <property type="entry name" value="argH"/>
    <property type="match status" value="1"/>
</dbReference>
<dbReference type="EMBL" id="AUZY01006949">
    <property type="protein sequence ID" value="EQD52548.1"/>
    <property type="molecule type" value="Genomic_DNA"/>
</dbReference>
<dbReference type="CDD" id="cd01359">
    <property type="entry name" value="Argininosuccinate_lyase"/>
    <property type="match status" value="1"/>
</dbReference>
<dbReference type="Gene3D" id="1.20.200.10">
    <property type="entry name" value="Fumarase/aspartase (Central domain)"/>
    <property type="match status" value="1"/>
</dbReference>